<dbReference type="InterPro" id="IPR032311">
    <property type="entry name" value="DUF4982"/>
</dbReference>
<reference evidence="3 4" key="1">
    <citation type="journal article" date="2015" name="Stand. Genomic Sci.">
        <title>Genomic Encyclopedia of Bacterial and Archaeal Type Strains, Phase III: the genomes of soil and plant-associated and newly described type strains.</title>
        <authorList>
            <person name="Whitman W.B."/>
            <person name="Woyke T."/>
            <person name="Klenk H.P."/>
            <person name="Zhou Y."/>
            <person name="Lilburn T.G."/>
            <person name="Beck B.J."/>
            <person name="De Vos P."/>
            <person name="Vandamme P."/>
            <person name="Eisen J.A."/>
            <person name="Garrity G."/>
            <person name="Hugenholtz P."/>
            <person name="Kyrpides N.C."/>
        </authorList>
    </citation>
    <scope>NUCLEOTIDE SEQUENCE [LARGE SCALE GENOMIC DNA]</scope>
    <source>
        <strain evidence="3 4">CGMCC 1.6855</strain>
    </source>
</reference>
<organism evidence="3 4">
    <name type="scientific">Sphingobacterium siyangense</name>
    <dbReference type="NCBI Taxonomy" id="459529"/>
    <lineage>
        <taxon>Bacteria</taxon>
        <taxon>Pseudomonadati</taxon>
        <taxon>Bacteroidota</taxon>
        <taxon>Sphingobacteriia</taxon>
        <taxon>Sphingobacteriales</taxon>
        <taxon>Sphingobacteriaceae</taxon>
        <taxon>Sphingobacterium</taxon>
    </lineage>
</organism>
<name>A0A562MWU0_9SPHI</name>
<evidence type="ECO:0000256" key="1">
    <source>
        <dbReference type="SAM" id="MobiDB-lite"/>
    </source>
</evidence>
<dbReference type="InterPro" id="IPR013783">
    <property type="entry name" value="Ig-like_fold"/>
</dbReference>
<dbReference type="AlphaFoldDB" id="A0A562MWU0"/>
<sequence length="96" mass="10624">MINRGNEITPITVYSNRGEPTLNINGQTIKGAKIGQTNVHYIFENVKLKRGKNTVEAKVIQKDGKVLTDTIEWNYAPTFKQGPSGPTKSKTEHVGL</sequence>
<dbReference type="Proteomes" id="UP000315908">
    <property type="component" value="Unassembled WGS sequence"/>
</dbReference>
<accession>A0A562MWU0</accession>
<dbReference type="Gene3D" id="2.60.40.10">
    <property type="entry name" value="Immunoglobulins"/>
    <property type="match status" value="1"/>
</dbReference>
<evidence type="ECO:0000313" key="4">
    <source>
        <dbReference type="Proteomes" id="UP000315908"/>
    </source>
</evidence>
<evidence type="ECO:0000313" key="3">
    <source>
        <dbReference type="EMBL" id="TWI24061.1"/>
    </source>
</evidence>
<feature type="region of interest" description="Disordered" evidence="1">
    <location>
        <begin position="76"/>
        <end position="96"/>
    </location>
</feature>
<protein>
    <submittedName>
        <fullName evidence="3">Beta-galactosidase</fullName>
    </submittedName>
</protein>
<proteinExistence type="predicted"/>
<dbReference type="Pfam" id="PF16355">
    <property type="entry name" value="DUF4982"/>
    <property type="match status" value="1"/>
</dbReference>
<dbReference type="EMBL" id="VLKR01000003">
    <property type="protein sequence ID" value="TWI24061.1"/>
    <property type="molecule type" value="Genomic_DNA"/>
</dbReference>
<comment type="caution">
    <text evidence="3">The sequence shown here is derived from an EMBL/GenBank/DDBJ whole genome shotgun (WGS) entry which is preliminary data.</text>
</comment>
<evidence type="ECO:0000259" key="2">
    <source>
        <dbReference type="Pfam" id="PF16355"/>
    </source>
</evidence>
<gene>
    <name evidence="3" type="ORF">IQ31_01079</name>
</gene>
<feature type="domain" description="DUF4982" evidence="2">
    <location>
        <begin position="7"/>
        <end position="66"/>
    </location>
</feature>